<dbReference type="EMBL" id="JASCZI010187650">
    <property type="protein sequence ID" value="MED6190913.1"/>
    <property type="molecule type" value="Genomic_DNA"/>
</dbReference>
<evidence type="ECO:0000313" key="2">
    <source>
        <dbReference type="EMBL" id="MED6190913.1"/>
    </source>
</evidence>
<reference evidence="2 3" key="1">
    <citation type="journal article" date="2023" name="Plants (Basel)">
        <title>Bridging the Gap: Combining Genomics and Transcriptomics Approaches to Understand Stylosanthes scabra, an Orphan Legume from the Brazilian Caatinga.</title>
        <authorList>
            <person name="Ferreira-Neto J.R.C."/>
            <person name="da Silva M.D."/>
            <person name="Binneck E."/>
            <person name="de Melo N.F."/>
            <person name="da Silva R.H."/>
            <person name="de Melo A.L.T.M."/>
            <person name="Pandolfi V."/>
            <person name="Bustamante F.O."/>
            <person name="Brasileiro-Vidal A.C."/>
            <person name="Benko-Iseppon A.M."/>
        </authorList>
    </citation>
    <scope>NUCLEOTIDE SEQUENCE [LARGE SCALE GENOMIC DNA]</scope>
    <source>
        <tissue evidence="2">Leaves</tissue>
    </source>
</reference>
<protein>
    <recommendedName>
        <fullName evidence="1">GAG-pre-integrase domain-containing protein</fullName>
    </recommendedName>
</protein>
<dbReference type="InterPro" id="IPR025724">
    <property type="entry name" value="GAG-pre-integrase_dom"/>
</dbReference>
<evidence type="ECO:0000313" key="3">
    <source>
        <dbReference type="Proteomes" id="UP001341840"/>
    </source>
</evidence>
<gene>
    <name evidence="2" type="ORF">PIB30_110661</name>
</gene>
<feature type="domain" description="GAG-pre-integrase" evidence="1">
    <location>
        <begin position="8"/>
        <end position="66"/>
    </location>
</feature>
<keyword evidence="3" id="KW-1185">Reference proteome</keyword>
<evidence type="ECO:0000259" key="1">
    <source>
        <dbReference type="Pfam" id="PF13976"/>
    </source>
</evidence>
<organism evidence="2 3">
    <name type="scientific">Stylosanthes scabra</name>
    <dbReference type="NCBI Taxonomy" id="79078"/>
    <lineage>
        <taxon>Eukaryota</taxon>
        <taxon>Viridiplantae</taxon>
        <taxon>Streptophyta</taxon>
        <taxon>Embryophyta</taxon>
        <taxon>Tracheophyta</taxon>
        <taxon>Spermatophyta</taxon>
        <taxon>Magnoliopsida</taxon>
        <taxon>eudicotyledons</taxon>
        <taxon>Gunneridae</taxon>
        <taxon>Pentapetalae</taxon>
        <taxon>rosids</taxon>
        <taxon>fabids</taxon>
        <taxon>Fabales</taxon>
        <taxon>Fabaceae</taxon>
        <taxon>Papilionoideae</taxon>
        <taxon>50 kb inversion clade</taxon>
        <taxon>dalbergioids sensu lato</taxon>
        <taxon>Dalbergieae</taxon>
        <taxon>Pterocarpus clade</taxon>
        <taxon>Stylosanthes</taxon>
    </lineage>
</organism>
<comment type="caution">
    <text evidence="2">The sequence shown here is derived from an EMBL/GenBank/DDBJ whole genome shotgun (WGS) entry which is preliminary data.</text>
</comment>
<proteinExistence type="predicted"/>
<name>A0ABU6X330_9FABA</name>
<accession>A0ABU6X330</accession>
<sequence length="67" mass="7450">MKGIRRNNLYYYQGSTIVGTVAAVTTTLSSDDEDAEATKLWHRRLGYAGEKALQTLAKQGLLKNFKS</sequence>
<dbReference type="Proteomes" id="UP001341840">
    <property type="component" value="Unassembled WGS sequence"/>
</dbReference>
<feature type="non-terminal residue" evidence="2">
    <location>
        <position position="67"/>
    </location>
</feature>
<dbReference type="Pfam" id="PF13976">
    <property type="entry name" value="gag_pre-integrs"/>
    <property type="match status" value="1"/>
</dbReference>